<dbReference type="PROSITE" id="PS51898">
    <property type="entry name" value="TYR_RECOMBINASE"/>
    <property type="match status" value="1"/>
</dbReference>
<feature type="domain" description="Core-binding (CB)" evidence="6">
    <location>
        <begin position="52"/>
        <end position="131"/>
    </location>
</feature>
<dbReference type="Gene3D" id="1.10.443.10">
    <property type="entry name" value="Intergrase catalytic core"/>
    <property type="match status" value="1"/>
</dbReference>
<dbReference type="InterPro" id="IPR013762">
    <property type="entry name" value="Integrase-like_cat_sf"/>
</dbReference>
<evidence type="ECO:0000259" key="5">
    <source>
        <dbReference type="PROSITE" id="PS51898"/>
    </source>
</evidence>
<dbReference type="CDD" id="cd00397">
    <property type="entry name" value="DNA_BRE_C"/>
    <property type="match status" value="1"/>
</dbReference>
<dbReference type="PANTHER" id="PTHR30349">
    <property type="entry name" value="PHAGE INTEGRASE-RELATED"/>
    <property type="match status" value="1"/>
</dbReference>
<protein>
    <submittedName>
        <fullName evidence="7">Site-specific integrase</fullName>
    </submittedName>
</protein>
<evidence type="ECO:0000256" key="3">
    <source>
        <dbReference type="ARBA" id="ARBA00023172"/>
    </source>
</evidence>
<accession>A0ABT6H3A9</accession>
<keyword evidence="8" id="KW-1185">Reference proteome</keyword>
<feature type="domain" description="Tyr recombinase" evidence="5">
    <location>
        <begin position="151"/>
        <end position="341"/>
    </location>
</feature>
<dbReference type="InterPro" id="IPR011010">
    <property type="entry name" value="DNA_brk_join_enz"/>
</dbReference>
<evidence type="ECO:0000259" key="6">
    <source>
        <dbReference type="PROSITE" id="PS51900"/>
    </source>
</evidence>
<gene>
    <name evidence="7" type="ORF">P6P90_03665</name>
</gene>
<keyword evidence="3" id="KW-0233">DNA recombination</keyword>
<proteinExistence type="inferred from homology"/>
<keyword evidence="2 4" id="KW-0238">DNA-binding</keyword>
<dbReference type="PANTHER" id="PTHR30349:SF64">
    <property type="entry name" value="PROPHAGE INTEGRASE INTD-RELATED"/>
    <property type="match status" value="1"/>
</dbReference>
<evidence type="ECO:0000313" key="7">
    <source>
        <dbReference type="EMBL" id="MDG5753095.1"/>
    </source>
</evidence>
<comment type="similarity">
    <text evidence="1">Belongs to the 'phage' integrase family.</text>
</comment>
<dbReference type="EMBL" id="JARULN010000002">
    <property type="protein sequence ID" value="MDG5753095.1"/>
    <property type="molecule type" value="Genomic_DNA"/>
</dbReference>
<evidence type="ECO:0000256" key="2">
    <source>
        <dbReference type="ARBA" id="ARBA00023125"/>
    </source>
</evidence>
<dbReference type="InterPro" id="IPR010998">
    <property type="entry name" value="Integrase_recombinase_N"/>
</dbReference>
<dbReference type="InterPro" id="IPR044068">
    <property type="entry name" value="CB"/>
</dbReference>
<dbReference type="SUPFAM" id="SSF56349">
    <property type="entry name" value="DNA breaking-rejoining enzymes"/>
    <property type="match status" value="1"/>
</dbReference>
<reference evidence="7 8" key="1">
    <citation type="submission" date="2023-04" db="EMBL/GenBank/DDBJ databases">
        <title>Ectobacillus antri isolated from activated sludge.</title>
        <authorList>
            <person name="Yan P."/>
            <person name="Liu X."/>
        </authorList>
    </citation>
    <scope>NUCLEOTIDE SEQUENCE [LARGE SCALE GENOMIC DNA]</scope>
    <source>
        <strain evidence="7 8">C18H</strain>
    </source>
</reference>
<dbReference type="Gene3D" id="1.10.150.130">
    <property type="match status" value="1"/>
</dbReference>
<name>A0ABT6H3A9_9BACI</name>
<dbReference type="RefSeq" id="WP_124563211.1">
    <property type="nucleotide sequence ID" value="NZ_JARRRY010000001.1"/>
</dbReference>
<dbReference type="Proteomes" id="UP001218246">
    <property type="component" value="Unassembled WGS sequence"/>
</dbReference>
<organism evidence="7 8">
    <name type="scientific">Ectobacillus antri</name>
    <dbReference type="NCBI Taxonomy" id="2486280"/>
    <lineage>
        <taxon>Bacteria</taxon>
        <taxon>Bacillati</taxon>
        <taxon>Bacillota</taxon>
        <taxon>Bacilli</taxon>
        <taxon>Bacillales</taxon>
        <taxon>Bacillaceae</taxon>
        <taxon>Ectobacillus</taxon>
    </lineage>
</organism>
<dbReference type="Pfam" id="PF00589">
    <property type="entry name" value="Phage_integrase"/>
    <property type="match status" value="1"/>
</dbReference>
<dbReference type="InterPro" id="IPR002104">
    <property type="entry name" value="Integrase_catalytic"/>
</dbReference>
<comment type="caution">
    <text evidence="7">The sequence shown here is derived from an EMBL/GenBank/DDBJ whole genome shotgun (WGS) entry which is preliminary data.</text>
</comment>
<evidence type="ECO:0000256" key="1">
    <source>
        <dbReference type="ARBA" id="ARBA00008857"/>
    </source>
</evidence>
<evidence type="ECO:0000256" key="4">
    <source>
        <dbReference type="PROSITE-ProRule" id="PRU01248"/>
    </source>
</evidence>
<evidence type="ECO:0000313" key="8">
    <source>
        <dbReference type="Proteomes" id="UP001218246"/>
    </source>
</evidence>
<dbReference type="PROSITE" id="PS51900">
    <property type="entry name" value="CB"/>
    <property type="match status" value="1"/>
</dbReference>
<dbReference type="InterPro" id="IPR050090">
    <property type="entry name" value="Tyrosine_recombinase_XerCD"/>
</dbReference>
<sequence>MTKKKGIFDVGADINLFKHGIGSGAETKPSGQSKYSGTSSAHTTVAVKEEGRDLDSVIEIIIQQMKVSGYRERTITDYLNYMVQFRKATNVKYLEQITTDTIYSWLNSMDVSNQTKLTRLKCLKAILGKCFNNGWVQSKFWHGINIKVDKQVKKGAKKDDVMVLLSLLDLNTFIGLRDAVAVLTLYRTGVRINTLGQLQEKHIDFENKLLCMDGTILKNHKLLKLPLDDELLHLMKVLIMQNNKIREYYGQKNSYLFISYKGTSLDTKSTNNAISKQLHKYSKRYGLNNINPHALRRGYAKSLLDKGANLALISKALGHSNLAVTTQYLDLDVEEVADNLRDFL</sequence>